<feature type="transmembrane region" description="Helical" evidence="7">
    <location>
        <begin position="265"/>
        <end position="284"/>
    </location>
</feature>
<evidence type="ECO:0000313" key="9">
    <source>
        <dbReference type="EMBL" id="SFC37234.1"/>
    </source>
</evidence>
<dbReference type="RefSeq" id="WP_207506149.1">
    <property type="nucleotide sequence ID" value="NZ_BNAC01000009.1"/>
</dbReference>
<dbReference type="InterPro" id="IPR044049">
    <property type="entry name" value="EccD_transm"/>
</dbReference>
<evidence type="ECO:0000313" key="10">
    <source>
        <dbReference type="Proteomes" id="UP000199022"/>
    </source>
</evidence>
<dbReference type="AlphaFoldDB" id="A0A1I1ILR4"/>
<evidence type="ECO:0000256" key="6">
    <source>
        <dbReference type="ARBA" id="ARBA00023136"/>
    </source>
</evidence>
<evidence type="ECO:0000256" key="7">
    <source>
        <dbReference type="SAM" id="Phobius"/>
    </source>
</evidence>
<evidence type="ECO:0000256" key="2">
    <source>
        <dbReference type="ARBA" id="ARBA00006162"/>
    </source>
</evidence>
<keyword evidence="6 7" id="KW-0472">Membrane</keyword>
<dbReference type="GO" id="GO:0005886">
    <property type="term" value="C:plasma membrane"/>
    <property type="evidence" value="ECO:0007669"/>
    <property type="project" value="UniProtKB-SubCell"/>
</dbReference>
<reference evidence="10" key="1">
    <citation type="submission" date="2016-10" db="EMBL/GenBank/DDBJ databases">
        <authorList>
            <person name="Varghese N."/>
            <person name="Submissions S."/>
        </authorList>
    </citation>
    <scope>NUCLEOTIDE SEQUENCE [LARGE SCALE GENOMIC DNA]</scope>
    <source>
        <strain evidence="10">DSM 45962</strain>
    </source>
</reference>
<dbReference type="Proteomes" id="UP000199022">
    <property type="component" value="Unassembled WGS sequence"/>
</dbReference>
<dbReference type="NCBIfam" id="TIGR03920">
    <property type="entry name" value="T7SS_EccD"/>
    <property type="match status" value="1"/>
</dbReference>
<dbReference type="InterPro" id="IPR024962">
    <property type="entry name" value="YukD-like"/>
</dbReference>
<feature type="transmembrane region" description="Helical" evidence="7">
    <location>
        <begin position="123"/>
        <end position="142"/>
    </location>
</feature>
<evidence type="ECO:0000259" key="8">
    <source>
        <dbReference type="Pfam" id="PF19053"/>
    </source>
</evidence>
<protein>
    <submittedName>
        <fullName evidence="9">Type VII secretion integral membrane protein EccD</fullName>
    </submittedName>
</protein>
<feature type="transmembrane region" description="Helical" evidence="7">
    <location>
        <begin position="177"/>
        <end position="198"/>
    </location>
</feature>
<keyword evidence="4 7" id="KW-0812">Transmembrane</keyword>
<feature type="transmembrane region" description="Helical" evidence="7">
    <location>
        <begin position="440"/>
        <end position="460"/>
    </location>
</feature>
<dbReference type="STRING" id="1225127.SAMN05661030_0806"/>
<evidence type="ECO:0000256" key="5">
    <source>
        <dbReference type="ARBA" id="ARBA00022989"/>
    </source>
</evidence>
<comment type="subcellular location">
    <subcellularLocation>
        <location evidence="1">Cell membrane</location>
        <topology evidence="1">Multi-pass membrane protein</topology>
    </subcellularLocation>
</comment>
<accession>A0A1I1ILR4</accession>
<keyword evidence="3" id="KW-1003">Cell membrane</keyword>
<evidence type="ECO:0000256" key="3">
    <source>
        <dbReference type="ARBA" id="ARBA00022475"/>
    </source>
</evidence>
<dbReference type="Gene3D" id="3.10.20.90">
    <property type="entry name" value="Phosphatidylinositol 3-kinase Catalytic Subunit, Chain A, domain 1"/>
    <property type="match status" value="1"/>
</dbReference>
<feature type="transmembrane region" description="Helical" evidence="7">
    <location>
        <begin position="375"/>
        <end position="395"/>
    </location>
</feature>
<dbReference type="EMBL" id="FOMD01000001">
    <property type="protein sequence ID" value="SFC37234.1"/>
    <property type="molecule type" value="Genomic_DNA"/>
</dbReference>
<feature type="transmembrane region" description="Helical" evidence="7">
    <location>
        <begin position="148"/>
        <end position="170"/>
    </location>
</feature>
<gene>
    <name evidence="9" type="ORF">SAMN05661030_0806</name>
</gene>
<evidence type="ECO:0000256" key="1">
    <source>
        <dbReference type="ARBA" id="ARBA00004651"/>
    </source>
</evidence>
<evidence type="ECO:0000256" key="4">
    <source>
        <dbReference type="ARBA" id="ARBA00022692"/>
    </source>
</evidence>
<feature type="transmembrane region" description="Helical" evidence="7">
    <location>
        <begin position="210"/>
        <end position="230"/>
    </location>
</feature>
<dbReference type="PIRSF" id="PIRSF017804">
    <property type="entry name" value="Secretion_EccD1"/>
    <property type="match status" value="1"/>
</dbReference>
<feature type="transmembrane region" description="Helical" evidence="7">
    <location>
        <begin position="239"/>
        <end position="259"/>
    </location>
</feature>
<proteinExistence type="inferred from homology"/>
<feature type="domain" description="EccD-like transmembrane" evidence="8">
    <location>
        <begin position="120"/>
        <end position="463"/>
    </location>
</feature>
<feature type="transmembrane region" description="Helical" evidence="7">
    <location>
        <begin position="401"/>
        <end position="419"/>
    </location>
</feature>
<dbReference type="Pfam" id="PF08817">
    <property type="entry name" value="YukD"/>
    <property type="match status" value="1"/>
</dbReference>
<name>A0A1I1ILR4_9ACTN</name>
<sequence length="465" mass="46556">MTRAIGGGLARVTVAAPRRRVDVALPDGVPVAELLPGLLRAAGEELADEGQVHGGWVLRRPDGAPVDPARSLGAAGVLDGEVLHLVPRHQEWPELDYDDVVDAVASGARAVSRSWTAADTRRAGLTGTAVAVLAALALLLTAGPDAGWTTTGLVALGTAVGCVLLAVGLARALGDTAAGALLGVLALPAAALGGLVVTLGDQSLAELQPVHVLTASLVVLVVALAVHLGVGDRTQYSSAGITAGLLGGLGGLLALPGAMDAVDTAAVLLAVVLAATPLVPLLSIRLGGLPVPVLPTTPEELLADETPAPRSRVEARVRRSDELLTGMLGGGAVVSVVCCAVLVASARTSALVLVGLVAAVSLLRTRLFPALRHRLPLAATGALAVALLALAALGLDAADRVVLAVPVLLVLALAALAAGRAWAVRPPSPYLGRVADVLDVVLVLALVPTVCVVAGLYGYVRGLYG</sequence>
<comment type="similarity">
    <text evidence="2">Belongs to the EccD/Snm4 family.</text>
</comment>
<organism evidence="9 10">
    <name type="scientific">Klenkia taihuensis</name>
    <dbReference type="NCBI Taxonomy" id="1225127"/>
    <lineage>
        <taxon>Bacteria</taxon>
        <taxon>Bacillati</taxon>
        <taxon>Actinomycetota</taxon>
        <taxon>Actinomycetes</taxon>
        <taxon>Geodermatophilales</taxon>
        <taxon>Geodermatophilaceae</taxon>
        <taxon>Klenkia</taxon>
    </lineage>
</organism>
<dbReference type="Pfam" id="PF19053">
    <property type="entry name" value="EccD"/>
    <property type="match status" value="1"/>
</dbReference>
<keyword evidence="5 7" id="KW-1133">Transmembrane helix</keyword>
<dbReference type="InterPro" id="IPR006707">
    <property type="entry name" value="T7SS_EccD"/>
</dbReference>
<keyword evidence="10" id="KW-1185">Reference proteome</keyword>
<feature type="transmembrane region" description="Helical" evidence="7">
    <location>
        <begin position="323"/>
        <end position="344"/>
    </location>
</feature>